<organism evidence="1 2">
    <name type="scientific">Tribonema minus</name>
    <dbReference type="NCBI Taxonomy" id="303371"/>
    <lineage>
        <taxon>Eukaryota</taxon>
        <taxon>Sar</taxon>
        <taxon>Stramenopiles</taxon>
        <taxon>Ochrophyta</taxon>
        <taxon>PX clade</taxon>
        <taxon>Xanthophyceae</taxon>
        <taxon>Tribonematales</taxon>
        <taxon>Tribonemataceae</taxon>
        <taxon>Tribonema</taxon>
    </lineage>
</organism>
<proteinExistence type="predicted"/>
<comment type="caution">
    <text evidence="1">The sequence shown here is derived from an EMBL/GenBank/DDBJ whole genome shotgun (WGS) entry which is preliminary data.</text>
</comment>
<accession>A0A836C8P9</accession>
<name>A0A836C8P9_9STRA</name>
<evidence type="ECO:0000313" key="2">
    <source>
        <dbReference type="Proteomes" id="UP000664859"/>
    </source>
</evidence>
<gene>
    <name evidence="1" type="ORF">JKP88DRAFT_249375</name>
</gene>
<sequence length="300" mass="32267">MDEARRQPERTGNTDCATKYALVYQTCAQGGRPTYSATLRIPRTVYTRDDSLDDLPSLCKFSNWPSVAGVVNMRNKAAQLLWKKRITEEIAALKKKYNIADPIPMPEPAPRAAGKRKATQQVSTKASKARKGNGQQLALAAAAPAQQLTRKLGTMQRQLIVQQQCIKSLKDTQLELAAGQAHLTQRQGKTAQLVDRVANVHQGLIAATRALQARDATTHALVEQLAAASMKHEQQIAKAIEIAAAAQQRGIEAADAAAAAAQVAAAAQGKADETAYSTSKLAKVVDVVSTEVIKRLAQLD</sequence>
<reference evidence="1" key="1">
    <citation type="submission" date="2021-02" db="EMBL/GenBank/DDBJ databases">
        <title>First Annotated Genome of the Yellow-green Alga Tribonema minus.</title>
        <authorList>
            <person name="Mahan K.M."/>
        </authorList>
    </citation>
    <scope>NUCLEOTIDE SEQUENCE</scope>
    <source>
        <strain evidence="1">UTEX B ZZ1240</strain>
    </source>
</reference>
<keyword evidence="2" id="KW-1185">Reference proteome</keyword>
<dbReference type="Proteomes" id="UP000664859">
    <property type="component" value="Unassembled WGS sequence"/>
</dbReference>
<protein>
    <submittedName>
        <fullName evidence="1">Uncharacterized protein</fullName>
    </submittedName>
</protein>
<dbReference type="AlphaFoldDB" id="A0A836C8P9"/>
<evidence type="ECO:0000313" key="1">
    <source>
        <dbReference type="EMBL" id="KAG5176739.1"/>
    </source>
</evidence>
<dbReference type="EMBL" id="JAFCMP010000534">
    <property type="protein sequence ID" value="KAG5176739.1"/>
    <property type="molecule type" value="Genomic_DNA"/>
</dbReference>